<dbReference type="OMA" id="RTGIKMV"/>
<evidence type="ECO:0000313" key="4">
    <source>
        <dbReference type="Proteomes" id="UP000002669"/>
    </source>
</evidence>
<dbReference type="PANTHER" id="PTHR47542:SF2">
    <property type="entry name" value="ACYL-COA N-ACYLTRANSFERASES (NAT) SUPERFAMILY PROTEIN"/>
    <property type="match status" value="1"/>
</dbReference>
<organism evidence="4">
    <name type="scientific">Arthroderma gypseum (strain ATCC MYA-4604 / CBS 118893)</name>
    <name type="common">Microsporum gypseum</name>
    <dbReference type="NCBI Taxonomy" id="535722"/>
    <lineage>
        <taxon>Eukaryota</taxon>
        <taxon>Fungi</taxon>
        <taxon>Dikarya</taxon>
        <taxon>Ascomycota</taxon>
        <taxon>Pezizomycotina</taxon>
        <taxon>Eurotiomycetes</taxon>
        <taxon>Eurotiomycetidae</taxon>
        <taxon>Onygenales</taxon>
        <taxon>Arthrodermataceae</taxon>
        <taxon>Nannizzia</taxon>
    </lineage>
</organism>
<dbReference type="InParanoid" id="E4V6L7"/>
<dbReference type="STRING" id="535722.E4V6L7"/>
<keyword evidence="4" id="KW-1185">Reference proteome</keyword>
<dbReference type="Pfam" id="PF00583">
    <property type="entry name" value="Acetyltransf_1"/>
    <property type="match status" value="1"/>
</dbReference>
<keyword evidence="3" id="KW-0808">Transferase</keyword>
<evidence type="ECO:0000256" key="1">
    <source>
        <dbReference type="SAM" id="MobiDB-lite"/>
    </source>
</evidence>
<feature type="region of interest" description="Disordered" evidence="1">
    <location>
        <begin position="1"/>
        <end position="27"/>
    </location>
</feature>
<sequence length="191" mass="21018">MTTKEKSQKKSQEQSQRESQSRPGQEIEVLDLRSLKQDGAAAVLDQVARIERRTFPPSEAMKLDLSLCKKPNSRLLYSSSSSSSSSSASASAPTTVTGYVMYVRMREKALLHKLCVEAGHRGQGIGGRLLAAVEEQLALEGCQTVHLWVDAGRTAARALYRRRGFEETRTVEDYYGPGRTGINMVLTLPGN</sequence>
<dbReference type="VEuPathDB" id="FungiDB:MGYG_08658"/>
<dbReference type="PANTHER" id="PTHR47542">
    <property type="entry name" value="ACYL-COA N-ACYLTRANSFERASES (NAT) SUPERFAMILY PROTEIN"/>
    <property type="match status" value="1"/>
</dbReference>
<reference evidence="4" key="1">
    <citation type="journal article" date="2012" name="MBio">
        <title>Comparative genome analysis of Trichophyton rubrum and related dermatophytes reveals candidate genes involved in infection.</title>
        <authorList>
            <person name="Martinez D.A."/>
            <person name="Oliver B.G."/>
            <person name="Graeser Y."/>
            <person name="Goldberg J.M."/>
            <person name="Li W."/>
            <person name="Martinez-Rossi N.M."/>
            <person name="Monod M."/>
            <person name="Shelest E."/>
            <person name="Barton R.C."/>
            <person name="Birch E."/>
            <person name="Brakhage A.A."/>
            <person name="Chen Z."/>
            <person name="Gurr S.J."/>
            <person name="Heiman D."/>
            <person name="Heitman J."/>
            <person name="Kosti I."/>
            <person name="Rossi A."/>
            <person name="Saif S."/>
            <person name="Samalova M."/>
            <person name="Saunders C.W."/>
            <person name="Shea T."/>
            <person name="Summerbell R.C."/>
            <person name="Xu J."/>
            <person name="Young S."/>
            <person name="Zeng Q."/>
            <person name="Birren B.W."/>
            <person name="Cuomo C.A."/>
            <person name="White T.C."/>
        </authorList>
    </citation>
    <scope>NUCLEOTIDE SEQUENCE [LARGE SCALE GENOMIC DNA]</scope>
    <source>
        <strain evidence="4">ATCC MYA-4604 / CBS 118893</strain>
    </source>
</reference>
<proteinExistence type="predicted"/>
<dbReference type="CDD" id="cd04301">
    <property type="entry name" value="NAT_SF"/>
    <property type="match status" value="1"/>
</dbReference>
<dbReference type="PROSITE" id="PS51186">
    <property type="entry name" value="GNAT"/>
    <property type="match status" value="1"/>
</dbReference>
<evidence type="ECO:0000313" key="3">
    <source>
        <dbReference type="EMBL" id="EFQ96733.1"/>
    </source>
</evidence>
<dbReference type="InterPro" id="IPR000182">
    <property type="entry name" value="GNAT_dom"/>
</dbReference>
<dbReference type="RefSeq" id="XP_003169110.1">
    <property type="nucleotide sequence ID" value="XM_003169062.1"/>
</dbReference>
<dbReference type="InterPro" id="IPR016181">
    <property type="entry name" value="Acyl_CoA_acyltransferase"/>
</dbReference>
<gene>
    <name evidence="3" type="ORF">MGYG_08658</name>
</gene>
<dbReference type="OrthoDB" id="41532at2759"/>
<dbReference type="AlphaFoldDB" id="E4V6L7"/>
<dbReference type="GeneID" id="10024333"/>
<dbReference type="eggNOG" id="KOG3139">
    <property type="taxonomic scope" value="Eukaryota"/>
</dbReference>
<feature type="compositionally biased region" description="Basic and acidic residues" evidence="1">
    <location>
        <begin position="1"/>
        <end position="20"/>
    </location>
</feature>
<dbReference type="Proteomes" id="UP000002669">
    <property type="component" value="Unassembled WGS sequence"/>
</dbReference>
<dbReference type="Gene3D" id="3.40.630.30">
    <property type="match status" value="1"/>
</dbReference>
<dbReference type="HOGENOM" id="CLU_013985_9_0_1"/>
<evidence type="ECO:0000259" key="2">
    <source>
        <dbReference type="PROSITE" id="PS51186"/>
    </source>
</evidence>
<dbReference type="GO" id="GO:0016747">
    <property type="term" value="F:acyltransferase activity, transferring groups other than amino-acyl groups"/>
    <property type="evidence" value="ECO:0007669"/>
    <property type="project" value="InterPro"/>
</dbReference>
<name>E4V6L7_ARTGP</name>
<dbReference type="EMBL" id="DS989831">
    <property type="protein sequence ID" value="EFQ96733.1"/>
    <property type="molecule type" value="Genomic_DNA"/>
</dbReference>
<dbReference type="SUPFAM" id="SSF55729">
    <property type="entry name" value="Acyl-CoA N-acyltransferases (Nat)"/>
    <property type="match status" value="1"/>
</dbReference>
<feature type="domain" description="N-acetyltransferase" evidence="2">
    <location>
        <begin position="30"/>
        <end position="189"/>
    </location>
</feature>
<accession>E4V6L7</accession>
<protein>
    <submittedName>
        <fullName evidence="3">Acetyltransferase</fullName>
    </submittedName>
</protein>